<keyword evidence="7 10" id="KW-0659">Purine metabolism</keyword>
<dbReference type="PANTHER" id="PTHR10395">
    <property type="entry name" value="URICASE AND TRANSTHYRETIN-RELATED"/>
    <property type="match status" value="1"/>
</dbReference>
<feature type="binding site" evidence="9">
    <location>
        <position position="45"/>
    </location>
    <ligand>
        <name>substrate</name>
    </ligand>
</feature>
<comment type="subunit">
    <text evidence="4 10">Homotetramer.</text>
</comment>
<dbReference type="InterPro" id="IPR023418">
    <property type="entry name" value="Thyroxine_BS"/>
</dbReference>
<evidence type="ECO:0000256" key="1">
    <source>
        <dbReference type="ARBA" id="ARBA00001043"/>
    </source>
</evidence>
<evidence type="ECO:0000256" key="9">
    <source>
        <dbReference type="PIRSR" id="PIRSR600895-51"/>
    </source>
</evidence>
<dbReference type="InterPro" id="IPR023416">
    <property type="entry name" value="Transthyretin/HIU_hydrolase_d"/>
</dbReference>
<dbReference type="Proteomes" id="UP000787472">
    <property type="component" value="Unassembled WGS sequence"/>
</dbReference>
<evidence type="ECO:0000256" key="8">
    <source>
        <dbReference type="ARBA" id="ARBA00022801"/>
    </source>
</evidence>
<proteinExistence type="inferred from homology"/>
<dbReference type="RefSeq" id="WP_167186728.1">
    <property type="nucleotide sequence ID" value="NZ_JAAONZ010000008.1"/>
</dbReference>
<reference evidence="12" key="1">
    <citation type="submission" date="2020-03" db="EMBL/GenBank/DDBJ databases">
        <authorList>
            <person name="Guo F."/>
        </authorList>
    </citation>
    <scope>NUCLEOTIDE SEQUENCE</scope>
    <source>
        <strain evidence="12">JCM 30134</strain>
    </source>
</reference>
<dbReference type="PRINTS" id="PR00189">
    <property type="entry name" value="TRNSTHYRETIN"/>
</dbReference>
<dbReference type="InterPro" id="IPR000895">
    <property type="entry name" value="Transthyretin/HIU_hydrolase"/>
</dbReference>
<dbReference type="EC" id="3.5.2.17" evidence="5 10"/>
<dbReference type="InterPro" id="IPR036817">
    <property type="entry name" value="Transthyretin/HIU_hydrolase_sf"/>
</dbReference>
<dbReference type="CDD" id="cd05822">
    <property type="entry name" value="TLP_HIUase"/>
    <property type="match status" value="1"/>
</dbReference>
<keyword evidence="13" id="KW-1185">Reference proteome</keyword>
<dbReference type="PROSITE" id="PS00768">
    <property type="entry name" value="TRANSTHYRETIN_1"/>
    <property type="match status" value="1"/>
</dbReference>
<evidence type="ECO:0000259" key="11">
    <source>
        <dbReference type="SMART" id="SM00095"/>
    </source>
</evidence>
<dbReference type="InterPro" id="IPR023419">
    <property type="entry name" value="Transthyretin_CS"/>
</dbReference>
<evidence type="ECO:0000256" key="4">
    <source>
        <dbReference type="ARBA" id="ARBA00011881"/>
    </source>
</evidence>
<evidence type="ECO:0000256" key="5">
    <source>
        <dbReference type="ARBA" id="ARBA00012609"/>
    </source>
</evidence>
<evidence type="ECO:0000313" key="12">
    <source>
        <dbReference type="EMBL" id="NHO66247.1"/>
    </source>
</evidence>
<dbReference type="NCBIfam" id="TIGR02962">
    <property type="entry name" value="hdxy_isourate"/>
    <property type="match status" value="1"/>
</dbReference>
<feature type="domain" description="Transthyretin/hydroxyisourate hydrolase" evidence="11">
    <location>
        <begin position="1"/>
        <end position="111"/>
    </location>
</feature>
<dbReference type="PROSITE" id="PS00769">
    <property type="entry name" value="TRANSTHYRETIN_2"/>
    <property type="match status" value="1"/>
</dbReference>
<sequence>MSQITTHVLDTSLGTPAEGIDITLAQLRGDDWFTLGTGTTNSDGRLPGLCPEGPLPAGTYRMHFATAVYFQRQGCAVFYPYVDVVFCLDDSGQHYHVPLLLSPFGYSTYRGS</sequence>
<comment type="catalytic activity">
    <reaction evidence="1 10">
        <text>5-hydroxyisourate + H2O = 5-hydroxy-2-oxo-4-ureido-2,5-dihydro-1H-imidazole-5-carboxylate + H(+)</text>
        <dbReference type="Rhea" id="RHEA:23736"/>
        <dbReference type="ChEBI" id="CHEBI:15377"/>
        <dbReference type="ChEBI" id="CHEBI:15378"/>
        <dbReference type="ChEBI" id="CHEBI:18072"/>
        <dbReference type="ChEBI" id="CHEBI:58639"/>
        <dbReference type="EC" id="3.5.2.17"/>
    </reaction>
</comment>
<evidence type="ECO:0000256" key="6">
    <source>
        <dbReference type="ARBA" id="ARBA00017539"/>
    </source>
</evidence>
<dbReference type="SUPFAM" id="SSF49472">
    <property type="entry name" value="Transthyretin (synonym: prealbumin)"/>
    <property type="match status" value="1"/>
</dbReference>
<dbReference type="GO" id="GO:0033971">
    <property type="term" value="F:hydroxyisourate hydrolase activity"/>
    <property type="evidence" value="ECO:0007669"/>
    <property type="project" value="UniProtKB-EC"/>
</dbReference>
<dbReference type="Gene3D" id="2.60.40.180">
    <property type="entry name" value="Transthyretin/hydroxyisourate hydrolase domain"/>
    <property type="match status" value="1"/>
</dbReference>
<keyword evidence="8 10" id="KW-0378">Hydrolase</keyword>
<dbReference type="GO" id="GO:0006144">
    <property type="term" value="P:purine nucleobase metabolic process"/>
    <property type="evidence" value="ECO:0007669"/>
    <property type="project" value="UniProtKB-KW"/>
</dbReference>
<dbReference type="AlphaFoldDB" id="A0A9E5ML20"/>
<evidence type="ECO:0000256" key="3">
    <source>
        <dbReference type="ARBA" id="ARBA00009850"/>
    </source>
</evidence>
<evidence type="ECO:0000256" key="10">
    <source>
        <dbReference type="RuleBase" id="RU361270"/>
    </source>
</evidence>
<feature type="binding site" evidence="9">
    <location>
        <position position="7"/>
    </location>
    <ligand>
        <name>substrate</name>
    </ligand>
</feature>
<gene>
    <name evidence="12" type="primary">uraH</name>
    <name evidence="12" type="ORF">G8770_11900</name>
</gene>
<accession>A0A9E5ML20</accession>
<feature type="binding site" evidence="9">
    <location>
        <position position="109"/>
    </location>
    <ligand>
        <name>substrate</name>
    </ligand>
</feature>
<dbReference type="SMART" id="SM00095">
    <property type="entry name" value="TR_THY"/>
    <property type="match status" value="1"/>
</dbReference>
<evidence type="ECO:0000313" key="13">
    <source>
        <dbReference type="Proteomes" id="UP000787472"/>
    </source>
</evidence>
<dbReference type="PANTHER" id="PTHR10395:SF7">
    <property type="entry name" value="5-HYDROXYISOURATE HYDROLASE"/>
    <property type="match status" value="1"/>
</dbReference>
<comment type="similarity">
    <text evidence="3 10">Belongs to the transthyretin family. 5-hydroxyisourate hydrolase subfamily.</text>
</comment>
<protein>
    <recommendedName>
        <fullName evidence="6 10">5-hydroxyisourate hydrolase</fullName>
        <shortName evidence="10">HIU hydrolase</shortName>
        <shortName evidence="10">HIUHase</shortName>
        <ecNumber evidence="5 10">3.5.2.17</ecNumber>
    </recommendedName>
</protein>
<organism evidence="12 13">
    <name type="scientific">Pseudomaricurvus hydrocarbonicus</name>
    <dbReference type="NCBI Taxonomy" id="1470433"/>
    <lineage>
        <taxon>Bacteria</taxon>
        <taxon>Pseudomonadati</taxon>
        <taxon>Pseudomonadota</taxon>
        <taxon>Gammaproteobacteria</taxon>
        <taxon>Cellvibrionales</taxon>
        <taxon>Cellvibrionaceae</taxon>
        <taxon>Pseudomaricurvus</taxon>
    </lineage>
</organism>
<evidence type="ECO:0000256" key="7">
    <source>
        <dbReference type="ARBA" id="ARBA00022631"/>
    </source>
</evidence>
<dbReference type="EMBL" id="JAAONZ010000008">
    <property type="protein sequence ID" value="NHO66247.1"/>
    <property type="molecule type" value="Genomic_DNA"/>
</dbReference>
<comment type="caution">
    <text evidence="12">The sequence shown here is derived from an EMBL/GenBank/DDBJ whole genome shotgun (WGS) entry which is preliminary data.</text>
</comment>
<dbReference type="InterPro" id="IPR014306">
    <property type="entry name" value="Hydroxyisourate_hydrolase"/>
</dbReference>
<comment type="function">
    <text evidence="2">Catalyzes the hydrolysis of 5-hydroxyisourate (HIU) to 2-oxo-4-hydroxy-4-carboxy-5-ureidoimidazoline (OHCU).</text>
</comment>
<name>A0A9E5ML20_9GAMM</name>
<dbReference type="Pfam" id="PF00576">
    <property type="entry name" value="Transthyretin"/>
    <property type="match status" value="1"/>
</dbReference>
<evidence type="ECO:0000256" key="2">
    <source>
        <dbReference type="ARBA" id="ARBA00002704"/>
    </source>
</evidence>